<evidence type="ECO:0000313" key="5">
    <source>
        <dbReference type="Proteomes" id="UP001293593"/>
    </source>
</evidence>
<accession>A0AAE1MYS3</accession>
<comment type="caution">
    <text evidence="4">The sequence shown here is derived from an EMBL/GenBank/DDBJ whole genome shotgun (WGS) entry which is preliminary data.</text>
</comment>
<dbReference type="PANTHER" id="PTHR19857">
    <property type="entry name" value="MITOCHONDRIAL DIVISION PROTEIN 1-RELATED"/>
    <property type="match status" value="1"/>
</dbReference>
<dbReference type="AlphaFoldDB" id="A0AAE1MYS3"/>
<feature type="repeat" description="WD" evidence="3">
    <location>
        <begin position="60"/>
        <end position="101"/>
    </location>
</feature>
<reference evidence="4" key="1">
    <citation type="submission" date="2023-10" db="EMBL/GenBank/DDBJ databases">
        <title>Chromosome-level genome of the transformable northern wattle, Acacia crassicarpa.</title>
        <authorList>
            <person name="Massaro I."/>
            <person name="Sinha N.R."/>
            <person name="Poethig S."/>
            <person name="Leichty A.R."/>
        </authorList>
    </citation>
    <scope>NUCLEOTIDE SEQUENCE</scope>
    <source>
        <strain evidence="4">Acra3RX</strain>
        <tissue evidence="4">Leaf</tissue>
    </source>
</reference>
<keyword evidence="2" id="KW-0677">Repeat</keyword>
<sequence length="175" mass="19063">MRIWNPKSRENLHVVCGRPYHTEGLTCKSISSSSSLAVTGSKDGSVHMVNISTGRVVSSLVSHSDSIECVGFAPSDSWVAVGSLDNRLAIWDIEHSLTRSTCDHKEGVTCLSWLGAFYVVTGCVDGIVRVWDSRSGECVRTFRGHSDAVQSLYLSAVRDRIVSVSLDSTARVFEI</sequence>
<dbReference type="PANTHER" id="PTHR19857:SF8">
    <property type="entry name" value="ANGIO-ASSOCIATED MIGRATORY CELL PROTEIN"/>
    <property type="match status" value="1"/>
</dbReference>
<proteinExistence type="predicted"/>
<dbReference type="Gene3D" id="2.130.10.10">
    <property type="entry name" value="YVTN repeat-like/Quinoprotein amine dehydrogenase"/>
    <property type="match status" value="2"/>
</dbReference>
<dbReference type="SUPFAM" id="SSF50978">
    <property type="entry name" value="WD40 repeat-like"/>
    <property type="match status" value="1"/>
</dbReference>
<gene>
    <name evidence="4" type="ORF">QN277_011614</name>
</gene>
<evidence type="ECO:0000256" key="3">
    <source>
        <dbReference type="PROSITE-ProRule" id="PRU00221"/>
    </source>
</evidence>
<dbReference type="PROSITE" id="PS50294">
    <property type="entry name" value="WD_REPEATS_REGION"/>
    <property type="match status" value="2"/>
</dbReference>
<keyword evidence="5" id="KW-1185">Reference proteome</keyword>
<evidence type="ECO:0000313" key="4">
    <source>
        <dbReference type="EMBL" id="KAK4279915.1"/>
    </source>
</evidence>
<keyword evidence="1 3" id="KW-0853">WD repeat</keyword>
<evidence type="ECO:0000256" key="2">
    <source>
        <dbReference type="ARBA" id="ARBA00022737"/>
    </source>
</evidence>
<evidence type="ECO:0000256" key="1">
    <source>
        <dbReference type="ARBA" id="ARBA00022574"/>
    </source>
</evidence>
<protein>
    <submittedName>
        <fullName evidence="4">Uncharacterized protein</fullName>
    </submittedName>
</protein>
<dbReference type="InterPro" id="IPR001680">
    <property type="entry name" value="WD40_rpt"/>
</dbReference>
<dbReference type="InterPro" id="IPR015943">
    <property type="entry name" value="WD40/YVTN_repeat-like_dom_sf"/>
</dbReference>
<name>A0AAE1MYS3_9FABA</name>
<organism evidence="4 5">
    <name type="scientific">Acacia crassicarpa</name>
    <name type="common">northern wattle</name>
    <dbReference type="NCBI Taxonomy" id="499986"/>
    <lineage>
        <taxon>Eukaryota</taxon>
        <taxon>Viridiplantae</taxon>
        <taxon>Streptophyta</taxon>
        <taxon>Embryophyta</taxon>
        <taxon>Tracheophyta</taxon>
        <taxon>Spermatophyta</taxon>
        <taxon>Magnoliopsida</taxon>
        <taxon>eudicotyledons</taxon>
        <taxon>Gunneridae</taxon>
        <taxon>Pentapetalae</taxon>
        <taxon>rosids</taxon>
        <taxon>fabids</taxon>
        <taxon>Fabales</taxon>
        <taxon>Fabaceae</taxon>
        <taxon>Caesalpinioideae</taxon>
        <taxon>mimosoid clade</taxon>
        <taxon>Acacieae</taxon>
        <taxon>Acacia</taxon>
    </lineage>
</organism>
<dbReference type="InterPro" id="IPR051179">
    <property type="entry name" value="WD_repeat_multifunction"/>
</dbReference>
<dbReference type="SMART" id="SM00320">
    <property type="entry name" value="WD40"/>
    <property type="match status" value="4"/>
</dbReference>
<dbReference type="Proteomes" id="UP001293593">
    <property type="component" value="Unassembled WGS sequence"/>
</dbReference>
<dbReference type="PROSITE" id="PS50082">
    <property type="entry name" value="WD_REPEATS_2"/>
    <property type="match status" value="3"/>
</dbReference>
<feature type="repeat" description="WD" evidence="3">
    <location>
        <begin position="101"/>
        <end position="141"/>
    </location>
</feature>
<dbReference type="PROSITE" id="PS00678">
    <property type="entry name" value="WD_REPEATS_1"/>
    <property type="match status" value="1"/>
</dbReference>
<dbReference type="EMBL" id="JAWXYG010000002">
    <property type="protein sequence ID" value="KAK4279915.1"/>
    <property type="molecule type" value="Genomic_DNA"/>
</dbReference>
<dbReference type="Pfam" id="PF00400">
    <property type="entry name" value="WD40"/>
    <property type="match status" value="4"/>
</dbReference>
<dbReference type="InterPro" id="IPR036322">
    <property type="entry name" value="WD40_repeat_dom_sf"/>
</dbReference>
<feature type="repeat" description="WD" evidence="3">
    <location>
        <begin position="142"/>
        <end position="175"/>
    </location>
</feature>
<dbReference type="InterPro" id="IPR019775">
    <property type="entry name" value="WD40_repeat_CS"/>
</dbReference>